<proteinExistence type="predicted"/>
<keyword evidence="2" id="KW-1185">Reference proteome</keyword>
<comment type="caution">
    <text evidence="1">The sequence shown here is derived from an EMBL/GenBank/DDBJ whole genome shotgun (WGS) entry which is preliminary data.</text>
</comment>
<protein>
    <submittedName>
        <fullName evidence="1">Uncharacterized protein</fullName>
    </submittedName>
</protein>
<dbReference type="EMBL" id="CAKMRJ010002223">
    <property type="protein sequence ID" value="CAH1425776.1"/>
    <property type="molecule type" value="Genomic_DNA"/>
</dbReference>
<evidence type="ECO:0000313" key="1">
    <source>
        <dbReference type="EMBL" id="CAH1425776.1"/>
    </source>
</evidence>
<reference evidence="1 2" key="1">
    <citation type="submission" date="2022-01" db="EMBL/GenBank/DDBJ databases">
        <authorList>
            <person name="Xiong W."/>
            <person name="Schranz E."/>
        </authorList>
    </citation>
    <scope>NUCLEOTIDE SEQUENCE [LARGE SCALE GENOMIC DNA]</scope>
</reference>
<dbReference type="AlphaFoldDB" id="A0AAU9MJR2"/>
<gene>
    <name evidence="1" type="ORF">LVIROSA_LOCUS12895</name>
</gene>
<organism evidence="1 2">
    <name type="scientific">Lactuca virosa</name>
    <dbReference type="NCBI Taxonomy" id="75947"/>
    <lineage>
        <taxon>Eukaryota</taxon>
        <taxon>Viridiplantae</taxon>
        <taxon>Streptophyta</taxon>
        <taxon>Embryophyta</taxon>
        <taxon>Tracheophyta</taxon>
        <taxon>Spermatophyta</taxon>
        <taxon>Magnoliopsida</taxon>
        <taxon>eudicotyledons</taxon>
        <taxon>Gunneridae</taxon>
        <taxon>Pentapetalae</taxon>
        <taxon>asterids</taxon>
        <taxon>campanulids</taxon>
        <taxon>Asterales</taxon>
        <taxon>Asteraceae</taxon>
        <taxon>Cichorioideae</taxon>
        <taxon>Cichorieae</taxon>
        <taxon>Lactucinae</taxon>
        <taxon>Lactuca</taxon>
    </lineage>
</organism>
<name>A0AAU9MJR2_9ASTR</name>
<evidence type="ECO:0000313" key="2">
    <source>
        <dbReference type="Proteomes" id="UP001157418"/>
    </source>
</evidence>
<dbReference type="Proteomes" id="UP001157418">
    <property type="component" value="Unassembled WGS sequence"/>
</dbReference>
<accession>A0AAU9MJR2</accession>
<sequence>MVADESEVSEPYVATYAITFYDVDTKLMTRQHYHVLNTKLDSITRHAETFSTSNFQNMVTVHQGVMQTLQYETARIFGVEQKLNSNTIEKVDKVVSDVKLLFDKVETALKDVHDIVDKKLSEAVNSIKEFYTHFTYENEAFLALRFALNKDNVDHHTSVSNSIMDLQINYKGGAKLMDTIVAKTQKIMTTKQ</sequence>